<dbReference type="InterPro" id="IPR038765">
    <property type="entry name" value="Papain-like_cys_pep_sf"/>
</dbReference>
<protein>
    <submittedName>
        <fullName evidence="2">Transglutaminase-like enzyme, putative cysteine protease</fullName>
    </submittedName>
</protein>
<dbReference type="AlphaFoldDB" id="A0A1N7JS94"/>
<dbReference type="GO" id="GO:0008233">
    <property type="term" value="F:peptidase activity"/>
    <property type="evidence" value="ECO:0007669"/>
    <property type="project" value="UniProtKB-KW"/>
</dbReference>
<gene>
    <name evidence="2" type="ORF">SAMN05421686_102169</name>
</gene>
<proteinExistence type="predicted"/>
<keyword evidence="3" id="KW-1185">Reference proteome</keyword>
<dbReference type="Pfam" id="PF08379">
    <property type="entry name" value="Bact_transglu_N"/>
    <property type="match status" value="1"/>
</dbReference>
<dbReference type="EMBL" id="FTOH01000002">
    <property type="protein sequence ID" value="SIS52141.1"/>
    <property type="molecule type" value="Genomic_DNA"/>
</dbReference>
<dbReference type="PANTHER" id="PTHR33490">
    <property type="entry name" value="BLR5614 PROTEIN-RELATED"/>
    <property type="match status" value="1"/>
</dbReference>
<sequence length="292" mass="32400">MKYLIKHITAYKYASRVSHCYNLAQMIPRTTQRQTCISSKIEVTPELAMEQRREDYFGNQVFQFEIQRPHKALTITATSQVETRPQIADTNLDLGSTCAEVLSKMQQSKSEDVLLAREYQLDSSMIAAAPEFRDYAADLFTADRSLLSACFALTARIYEEFSYSPLATTIATPLSEVMQNKKGVCQDFAHLQIACLRSLGFAAKYVSGYLETLPPPGQEKLVGADATHAWLSVFSPGEGWVEFDPTNNCLAGEQHIITAWGRDFNDVTPLKGVIFGGGSAPEMTVSVDVSRV</sequence>
<dbReference type="Pfam" id="PF01841">
    <property type="entry name" value="Transglut_core"/>
    <property type="match status" value="1"/>
</dbReference>
<dbReference type="SUPFAM" id="SSF54001">
    <property type="entry name" value="Cysteine proteinases"/>
    <property type="match status" value="1"/>
</dbReference>
<reference evidence="3" key="1">
    <citation type="submission" date="2017-01" db="EMBL/GenBank/DDBJ databases">
        <authorList>
            <person name="Varghese N."/>
            <person name="Submissions S."/>
        </authorList>
    </citation>
    <scope>NUCLEOTIDE SEQUENCE [LARGE SCALE GENOMIC DNA]</scope>
    <source>
        <strain evidence="3">DSM 24913</strain>
    </source>
</reference>
<dbReference type="InterPro" id="IPR002931">
    <property type="entry name" value="Transglutaminase-like"/>
</dbReference>
<evidence type="ECO:0000313" key="3">
    <source>
        <dbReference type="Proteomes" id="UP000185639"/>
    </source>
</evidence>
<dbReference type="OrthoDB" id="5438043at2"/>
<dbReference type="Gene3D" id="3.10.620.30">
    <property type="match status" value="1"/>
</dbReference>
<name>A0A1N7JS94_9GAMM</name>
<feature type="domain" description="Transglutaminase-like" evidence="1">
    <location>
        <begin position="177"/>
        <end position="247"/>
    </location>
</feature>
<dbReference type="PANTHER" id="PTHR33490:SF7">
    <property type="entry name" value="BLR2979 PROTEIN"/>
    <property type="match status" value="1"/>
</dbReference>
<evidence type="ECO:0000259" key="1">
    <source>
        <dbReference type="SMART" id="SM00460"/>
    </source>
</evidence>
<accession>A0A1N7JS94</accession>
<dbReference type="InterPro" id="IPR013589">
    <property type="entry name" value="Bac_transglu_N"/>
</dbReference>
<dbReference type="SMART" id="SM00460">
    <property type="entry name" value="TGc"/>
    <property type="match status" value="1"/>
</dbReference>
<dbReference type="GO" id="GO:0006508">
    <property type="term" value="P:proteolysis"/>
    <property type="evidence" value="ECO:0007669"/>
    <property type="project" value="UniProtKB-KW"/>
</dbReference>
<dbReference type="STRING" id="484498.SAMN05421686_102169"/>
<dbReference type="RefSeq" id="WP_076514328.1">
    <property type="nucleotide sequence ID" value="NZ_FTOH01000002.1"/>
</dbReference>
<evidence type="ECO:0000313" key="2">
    <source>
        <dbReference type="EMBL" id="SIS52141.1"/>
    </source>
</evidence>
<keyword evidence="2" id="KW-0645">Protease</keyword>
<dbReference type="Proteomes" id="UP000185639">
    <property type="component" value="Unassembled WGS sequence"/>
</dbReference>
<organism evidence="2 3">
    <name type="scientific">Thalassolituus maritimus</name>
    <dbReference type="NCBI Taxonomy" id="484498"/>
    <lineage>
        <taxon>Bacteria</taxon>
        <taxon>Pseudomonadati</taxon>
        <taxon>Pseudomonadota</taxon>
        <taxon>Gammaproteobacteria</taxon>
        <taxon>Oceanospirillales</taxon>
        <taxon>Oceanospirillaceae</taxon>
        <taxon>Thalassolituus</taxon>
    </lineage>
</organism>
<keyword evidence="2" id="KW-0378">Hydrolase</keyword>